<reference evidence="2" key="2">
    <citation type="submission" date="2020-09" db="EMBL/GenBank/DDBJ databases">
        <authorList>
            <person name="Sun Q."/>
            <person name="Zhou Y."/>
        </authorList>
    </citation>
    <scope>NUCLEOTIDE SEQUENCE</scope>
    <source>
        <strain evidence="2">CGMCC 4.7308</strain>
    </source>
</reference>
<keyword evidence="3" id="KW-1185">Reference proteome</keyword>
<dbReference type="Proteomes" id="UP000655208">
    <property type="component" value="Unassembled WGS sequence"/>
</dbReference>
<comment type="caution">
    <text evidence="2">The sequence shown here is derived from an EMBL/GenBank/DDBJ whole genome shotgun (WGS) entry which is preliminary data.</text>
</comment>
<evidence type="ECO:0000313" key="3">
    <source>
        <dbReference type="Proteomes" id="UP000655208"/>
    </source>
</evidence>
<name>A0A917WA96_9ACTN</name>
<dbReference type="Gene3D" id="2.120.10.30">
    <property type="entry name" value="TolB, C-terminal domain"/>
    <property type="match status" value="1"/>
</dbReference>
<feature type="signal peptide" evidence="1">
    <location>
        <begin position="1"/>
        <end position="27"/>
    </location>
</feature>
<evidence type="ECO:0008006" key="4">
    <source>
        <dbReference type="Google" id="ProtNLM"/>
    </source>
</evidence>
<dbReference type="EMBL" id="BMNA01000001">
    <property type="protein sequence ID" value="GGL88086.1"/>
    <property type="molecule type" value="Genomic_DNA"/>
</dbReference>
<dbReference type="NCBIfam" id="NF033206">
    <property type="entry name" value="ScyE_fam"/>
    <property type="match status" value="1"/>
</dbReference>
<dbReference type="AlphaFoldDB" id="A0A917WA96"/>
<accession>A0A917WA96</accession>
<dbReference type="InterPro" id="IPR048031">
    <property type="entry name" value="ScyD/ScyE-like"/>
</dbReference>
<dbReference type="RefSeq" id="WP_188939850.1">
    <property type="nucleotide sequence ID" value="NZ_BMNA01000001.1"/>
</dbReference>
<organism evidence="2 3">
    <name type="scientific">Nakamurella endophytica</name>
    <dbReference type="NCBI Taxonomy" id="1748367"/>
    <lineage>
        <taxon>Bacteria</taxon>
        <taxon>Bacillati</taxon>
        <taxon>Actinomycetota</taxon>
        <taxon>Actinomycetes</taxon>
        <taxon>Nakamurellales</taxon>
        <taxon>Nakamurellaceae</taxon>
        <taxon>Nakamurella</taxon>
    </lineage>
</organism>
<evidence type="ECO:0000256" key="1">
    <source>
        <dbReference type="SAM" id="SignalP"/>
    </source>
</evidence>
<dbReference type="SUPFAM" id="SSF63829">
    <property type="entry name" value="Calcium-dependent phosphotriesterase"/>
    <property type="match status" value="1"/>
</dbReference>
<sequence>MVWCRSILVAGAAVAATVTVAALPAEAAAPARHAPPLTVTKTLSSAFALPLQFAVSGRKVYVADSGTSTLNLIGAAAPIATGPSPASGGDVAGVDVDARTGAVAYTTSTGDHSSTKLTVLQRGRTPVVADLSKFERTRNPDGRTFYGTRNPTPCQVEALQALELEPSYHGLVDSHPYAVASLGHGSWAVADAGGNDIVKVDAHGRPSLLAVLPAQPFTVSAAFAKANGLPDCLVGLTYRFEPVPTDVEVGPHGDLYVTTLPGGGEAPGGNPGSVYRIDRHGHVQRVATGFAGATNLAIGPHGTVYVAELGSGTISQVLCNGRHQTVATLPGVVAVEWANGHLYASTAPAVTGAQAPGTVVQLGRAAPRS</sequence>
<protein>
    <recommendedName>
        <fullName evidence="4">ScyD/ScyE family protein</fullName>
    </recommendedName>
</protein>
<gene>
    <name evidence="2" type="ORF">GCM10011594_04630</name>
</gene>
<keyword evidence="1" id="KW-0732">Signal</keyword>
<reference evidence="2" key="1">
    <citation type="journal article" date="2014" name="Int. J. Syst. Evol. Microbiol.">
        <title>Complete genome sequence of Corynebacterium casei LMG S-19264T (=DSM 44701T), isolated from a smear-ripened cheese.</title>
        <authorList>
            <consortium name="US DOE Joint Genome Institute (JGI-PGF)"/>
            <person name="Walter F."/>
            <person name="Albersmeier A."/>
            <person name="Kalinowski J."/>
            <person name="Ruckert C."/>
        </authorList>
    </citation>
    <scope>NUCLEOTIDE SEQUENCE</scope>
    <source>
        <strain evidence="2">CGMCC 4.7308</strain>
    </source>
</reference>
<dbReference type="SUPFAM" id="SSF63825">
    <property type="entry name" value="YWTD domain"/>
    <property type="match status" value="1"/>
</dbReference>
<evidence type="ECO:0000313" key="2">
    <source>
        <dbReference type="EMBL" id="GGL88086.1"/>
    </source>
</evidence>
<dbReference type="InterPro" id="IPR011042">
    <property type="entry name" value="6-blade_b-propeller_TolB-like"/>
</dbReference>
<proteinExistence type="predicted"/>
<feature type="chain" id="PRO_5036742541" description="ScyD/ScyE family protein" evidence="1">
    <location>
        <begin position="28"/>
        <end position="369"/>
    </location>
</feature>